<comment type="similarity">
    <text evidence="5">Belongs to the 4-toluene sulfonate uptake permease (TSUP) (TC 2.A.102) family.</text>
</comment>
<feature type="transmembrane region" description="Helical" evidence="5">
    <location>
        <begin position="213"/>
        <end position="235"/>
    </location>
</feature>
<evidence type="ECO:0000313" key="6">
    <source>
        <dbReference type="EMBL" id="ALU98536.1"/>
    </source>
</evidence>
<dbReference type="GeneID" id="27787475"/>
<feature type="transmembrane region" description="Helical" evidence="5">
    <location>
        <begin position="272"/>
        <end position="293"/>
    </location>
</feature>
<evidence type="ECO:0000256" key="4">
    <source>
        <dbReference type="ARBA" id="ARBA00023136"/>
    </source>
</evidence>
<comment type="subcellular location">
    <subcellularLocation>
        <location evidence="5">Cell membrane</location>
        <topology evidence="5">Multi-pass membrane protein</topology>
    </subcellularLocation>
    <subcellularLocation>
        <location evidence="1">Membrane</location>
        <topology evidence="1">Multi-pass membrane protein</topology>
    </subcellularLocation>
</comment>
<dbReference type="Pfam" id="PF01925">
    <property type="entry name" value="TauE"/>
    <property type="match status" value="1"/>
</dbReference>
<dbReference type="EMBL" id="CP013739">
    <property type="protein sequence ID" value="ALU98536.1"/>
    <property type="molecule type" value="Genomic_DNA"/>
</dbReference>
<keyword evidence="4 5" id="KW-0472">Membrane</keyword>
<keyword evidence="5" id="KW-1003">Cell membrane</keyword>
<feature type="transmembrane region" description="Helical" evidence="5">
    <location>
        <begin position="9"/>
        <end position="29"/>
    </location>
</feature>
<gene>
    <name evidence="6" type="ORF">WQO_34075</name>
</gene>
<reference evidence="6 7" key="1">
    <citation type="journal article" date="2012" name="J. Bacteriol.">
        <title>Draft genome sequence of Streptomyces globisporus C-1027, which produces an antitumor antibiotic consisting of a nine-membered enediyne with a chromoprotein.</title>
        <authorList>
            <person name="Wang L."/>
            <person name="Wang S."/>
            <person name="He Q."/>
            <person name="Yu T."/>
            <person name="Li Q."/>
            <person name="Hong B."/>
        </authorList>
    </citation>
    <scope>NUCLEOTIDE SEQUENCE [LARGE SCALE GENOMIC DNA]</scope>
    <source>
        <strain evidence="6 7">C-1027</strain>
        <plasmid evidence="6 7">SGLP1</plasmid>
    </source>
</reference>
<sequence>MRAGLSKVLLVNSCLAGAVWLTWALVWGTEYFDVLADNWRVAVTMIFGSLVGGGTSEGGGAIAFPVMTKILAVPPDQARVFTFAIQSIGMTAASLSILLCRIPIERRVVIHGSAAGVVGVVLSVSLLAPLVPLGTVRALFTMLLVALAVALFVQMRQRGYHRNDTIPFWNGREKVLVVTAGFLGGVISGVAGVGENCVMFLLLVLLFRVSEKVATPTTVVMMTVISIAAFLTHILRTGDFTGPVVDYWTAAAPVVAVGAPLGAWVCTRLTPLTIRMILFVLIGAELISTLLLVHFTDGMIVLSAVTLTVFTGLCLICVRQDRYARPTESGGRADSPGLSTASAR</sequence>
<name>A0A0U3LS92_STRGL</name>
<evidence type="ECO:0000256" key="2">
    <source>
        <dbReference type="ARBA" id="ARBA00022692"/>
    </source>
</evidence>
<organism evidence="6 7">
    <name type="scientific">Streptomyces globisporus C-1027</name>
    <dbReference type="NCBI Taxonomy" id="1172567"/>
    <lineage>
        <taxon>Bacteria</taxon>
        <taxon>Bacillati</taxon>
        <taxon>Actinomycetota</taxon>
        <taxon>Actinomycetes</taxon>
        <taxon>Kitasatosporales</taxon>
        <taxon>Streptomycetaceae</taxon>
        <taxon>Streptomyces</taxon>
    </lineage>
</organism>
<dbReference type="PANTHER" id="PTHR31154:SF4">
    <property type="entry name" value="MEMBRANE TRANSPORTER PROTEIN"/>
    <property type="match status" value="1"/>
</dbReference>
<dbReference type="GO" id="GO:0005886">
    <property type="term" value="C:plasma membrane"/>
    <property type="evidence" value="ECO:0007669"/>
    <property type="project" value="UniProtKB-SubCell"/>
</dbReference>
<feature type="transmembrane region" description="Helical" evidence="5">
    <location>
        <begin position="138"/>
        <end position="155"/>
    </location>
</feature>
<accession>A0A0U3LS92</accession>
<dbReference type="AlphaFoldDB" id="A0A0U3LS92"/>
<evidence type="ECO:0000256" key="3">
    <source>
        <dbReference type="ARBA" id="ARBA00022989"/>
    </source>
</evidence>
<evidence type="ECO:0000313" key="7">
    <source>
        <dbReference type="Proteomes" id="UP000064183"/>
    </source>
</evidence>
<feature type="transmembrane region" description="Helical" evidence="5">
    <location>
        <begin position="80"/>
        <end position="104"/>
    </location>
</feature>
<feature type="transmembrane region" description="Helical" evidence="5">
    <location>
        <begin position="299"/>
        <end position="318"/>
    </location>
</feature>
<comment type="caution">
    <text evidence="5">Lacks conserved residue(s) required for the propagation of feature annotation.</text>
</comment>
<evidence type="ECO:0000256" key="5">
    <source>
        <dbReference type="RuleBase" id="RU363041"/>
    </source>
</evidence>
<dbReference type="KEGG" id="sgb:WQO_34075"/>
<proteinExistence type="inferred from homology"/>
<feature type="transmembrane region" description="Helical" evidence="5">
    <location>
        <begin position="175"/>
        <end position="206"/>
    </location>
</feature>
<keyword evidence="2 5" id="KW-0812">Transmembrane</keyword>
<keyword evidence="3 5" id="KW-1133">Transmembrane helix</keyword>
<dbReference type="Proteomes" id="UP000064183">
    <property type="component" value="Plasmid SGLP1"/>
</dbReference>
<geneLocation type="plasmid" evidence="6 7">
    <name>SGLP1</name>
</geneLocation>
<feature type="transmembrane region" description="Helical" evidence="5">
    <location>
        <begin position="110"/>
        <end position="131"/>
    </location>
</feature>
<dbReference type="InterPro" id="IPR002781">
    <property type="entry name" value="TM_pro_TauE-like"/>
</dbReference>
<protein>
    <recommendedName>
        <fullName evidence="5">Probable membrane transporter protein</fullName>
    </recommendedName>
</protein>
<dbReference type="PANTHER" id="PTHR31154">
    <property type="entry name" value="MEMBRANE TRANSPORTER PROTEIN"/>
    <property type="match status" value="1"/>
</dbReference>
<evidence type="ECO:0000256" key="1">
    <source>
        <dbReference type="ARBA" id="ARBA00004141"/>
    </source>
</evidence>
<feature type="transmembrane region" description="Helical" evidence="5">
    <location>
        <begin position="247"/>
        <end position="265"/>
    </location>
</feature>
<feature type="transmembrane region" description="Helical" evidence="5">
    <location>
        <begin position="41"/>
        <end position="68"/>
    </location>
</feature>
<dbReference type="RefSeq" id="WP_032749421.1">
    <property type="nucleotide sequence ID" value="NZ_CP013739.1"/>
</dbReference>
<keyword evidence="6" id="KW-0614">Plasmid</keyword>